<evidence type="ECO:0000313" key="2">
    <source>
        <dbReference type="EMBL" id="CAD9365314.1"/>
    </source>
</evidence>
<feature type="region of interest" description="Disordered" evidence="1">
    <location>
        <begin position="99"/>
        <end position="170"/>
    </location>
</feature>
<reference evidence="2" key="1">
    <citation type="submission" date="2021-01" db="EMBL/GenBank/DDBJ databases">
        <authorList>
            <person name="Corre E."/>
            <person name="Pelletier E."/>
            <person name="Niang G."/>
            <person name="Scheremetjew M."/>
            <person name="Finn R."/>
            <person name="Kale V."/>
            <person name="Holt S."/>
            <person name="Cochrane G."/>
            <person name="Meng A."/>
            <person name="Brown T."/>
            <person name="Cohen L."/>
        </authorList>
    </citation>
    <scope>NUCLEOTIDE SEQUENCE</scope>
    <source>
        <strain evidence="2">CCMP2222</strain>
    </source>
</reference>
<proteinExistence type="predicted"/>
<dbReference type="EMBL" id="HBGQ01003373">
    <property type="protein sequence ID" value="CAD9365314.1"/>
    <property type="molecule type" value="Transcribed_RNA"/>
</dbReference>
<accession>A0A7S2F016</accession>
<dbReference type="AlphaFoldDB" id="A0A7S2F016"/>
<sequence length="170" mass="17772">MPALGCGMGVKGCGKAGYKGGCRKGFAGGKDNYPDQATGRERVLHLLESIPFLMDSTRQAVLELPVAEALSILHRARDKRDTIKNLSSYLYKAATNFLGKGKLGGLPSLPPSRPGMPQDDFRSSDADPPETDPDVPTSFAGVAPPGCAPPAEEDGSARRASEPQPPAPAA</sequence>
<name>A0A7S2F016_9DINO</name>
<gene>
    <name evidence="2" type="ORF">AAND1436_LOCUS1772</name>
</gene>
<organism evidence="2">
    <name type="scientific">Alexandrium andersonii</name>
    <dbReference type="NCBI Taxonomy" id="327968"/>
    <lineage>
        <taxon>Eukaryota</taxon>
        <taxon>Sar</taxon>
        <taxon>Alveolata</taxon>
        <taxon>Dinophyceae</taxon>
        <taxon>Gonyaulacales</taxon>
        <taxon>Pyrocystaceae</taxon>
        <taxon>Alexandrium</taxon>
    </lineage>
</organism>
<protein>
    <submittedName>
        <fullName evidence="2">Uncharacterized protein</fullName>
    </submittedName>
</protein>
<evidence type="ECO:0000256" key="1">
    <source>
        <dbReference type="SAM" id="MobiDB-lite"/>
    </source>
</evidence>